<comment type="caution">
    <text evidence="1">The sequence shown here is derived from an EMBL/GenBank/DDBJ whole genome shotgun (WGS) entry which is preliminary data.</text>
</comment>
<dbReference type="RefSeq" id="WP_153740946.1">
    <property type="nucleotide sequence ID" value="NZ_WBMP01000009.1"/>
</dbReference>
<organism evidence="1 2">
    <name type="scientific">Marinobacter nauticus</name>
    <name type="common">Marinobacter hydrocarbonoclasticus</name>
    <name type="synonym">Marinobacter aquaeolei</name>
    <dbReference type="NCBI Taxonomy" id="2743"/>
    <lineage>
        <taxon>Bacteria</taxon>
        <taxon>Pseudomonadati</taxon>
        <taxon>Pseudomonadota</taxon>
        <taxon>Gammaproteobacteria</taxon>
        <taxon>Pseudomonadales</taxon>
        <taxon>Marinobacteraceae</taxon>
        <taxon>Marinobacter</taxon>
    </lineage>
</organism>
<dbReference type="Proteomes" id="UP000469950">
    <property type="component" value="Unassembled WGS sequence"/>
</dbReference>
<gene>
    <name evidence="1" type="ORF">F6453_2364</name>
</gene>
<reference evidence="1 2" key="1">
    <citation type="submission" date="2019-10" db="EMBL/GenBank/DDBJ databases">
        <title>Draft genome sequence of Marinobacter hydrocarbonoclasticus NCT7M from the microbiome of the marine copepod.</title>
        <authorList>
            <person name="Nuttall R."/>
            <person name="Sharma G."/>
            <person name="Moisander P."/>
        </authorList>
    </citation>
    <scope>NUCLEOTIDE SEQUENCE [LARGE SCALE GENOMIC DNA]</scope>
    <source>
        <strain evidence="1 2">NCT7M</strain>
    </source>
</reference>
<sequence>MNQMALIEMPKAAGPVIPPVGYYLDRLGMRELVQPIIPGVVSGIMRALKRGAAGRQELHRAACPYICSHTLGKHLGMLIQTGFVTETHNFNAQLWEEPALYSLAGANIKENAL</sequence>
<evidence type="ECO:0000313" key="1">
    <source>
        <dbReference type="EMBL" id="KAE8545392.1"/>
    </source>
</evidence>
<name>A0A833N996_MARNT</name>
<accession>A0A833N996</accession>
<dbReference type="EMBL" id="WBMP01000009">
    <property type="protein sequence ID" value="KAE8545392.1"/>
    <property type="molecule type" value="Genomic_DNA"/>
</dbReference>
<evidence type="ECO:0000313" key="2">
    <source>
        <dbReference type="Proteomes" id="UP000469950"/>
    </source>
</evidence>
<dbReference type="AlphaFoldDB" id="A0A833N996"/>
<proteinExistence type="predicted"/>
<protein>
    <submittedName>
        <fullName evidence="1">Uncharacterized protein</fullName>
    </submittedName>
</protein>